<dbReference type="GeneID" id="41322539"/>
<keyword evidence="1" id="KW-0472">Membrane</keyword>
<evidence type="ECO:0000313" key="2">
    <source>
        <dbReference type="EMBL" id="AGN25507.1"/>
    </source>
</evidence>
<keyword evidence="1" id="KW-0812">Transmembrane</keyword>
<evidence type="ECO:0000256" key="1">
    <source>
        <dbReference type="SAM" id="Phobius"/>
    </source>
</evidence>
<evidence type="ECO:0000313" key="3">
    <source>
        <dbReference type="Proteomes" id="UP000014070"/>
    </source>
</evidence>
<reference evidence="2 3" key="1">
    <citation type="journal article" date="2013" name="Genome Announc.">
        <title>Genome sequence of 'Candidatus Methanomassiliicoccus intestinalis' Issoire-Mx1, a third thermoplasmatales-related methanogenic archaeon from human feces.</title>
        <authorList>
            <person name="Borrel G."/>
            <person name="Harris H.M."/>
            <person name="Parisot N."/>
            <person name="Gaci N."/>
            <person name="Tottey W."/>
            <person name="Mihajlovski A."/>
            <person name="Deane J."/>
            <person name="Gribaldo S."/>
            <person name="Bardot O."/>
            <person name="Peyretaillade E."/>
            <person name="Peyret P."/>
            <person name="O'Toole P.W."/>
            <person name="Brugere J.F."/>
        </authorList>
    </citation>
    <scope>NUCLEOTIDE SEQUENCE [LARGE SCALE GENOMIC DNA]</scope>
    <source>
        <strain evidence="2 3">Issoire-Mx1</strain>
    </source>
</reference>
<dbReference type="KEGG" id="mer:MMINT_00970"/>
<dbReference type="InParanoid" id="R9T3Q3"/>
<keyword evidence="3" id="KW-1185">Reference proteome</keyword>
<gene>
    <name evidence="2" type="ORF">MMINT_00970</name>
</gene>
<keyword evidence="1" id="KW-1133">Transmembrane helix</keyword>
<dbReference type="Proteomes" id="UP000014070">
    <property type="component" value="Chromosome"/>
</dbReference>
<protein>
    <submittedName>
        <fullName evidence="2">Uncharacterized protein</fullName>
    </submittedName>
</protein>
<dbReference type="HOGENOM" id="CLU_306894_0_0_2"/>
<organism evidence="2 3">
    <name type="scientific">Methanomassiliicoccus intestinalis (strain Issoire-Mx1)</name>
    <dbReference type="NCBI Taxonomy" id="1295009"/>
    <lineage>
        <taxon>Archaea</taxon>
        <taxon>Methanobacteriati</taxon>
        <taxon>Thermoplasmatota</taxon>
        <taxon>Thermoplasmata</taxon>
        <taxon>Methanomassiliicoccales</taxon>
        <taxon>Methanomassiliicoccaceae</taxon>
        <taxon>Methanomassiliicoccus</taxon>
    </lineage>
</organism>
<accession>R9T3Q3</accession>
<feature type="transmembrane region" description="Helical" evidence="1">
    <location>
        <begin position="920"/>
        <end position="940"/>
    </location>
</feature>
<dbReference type="RefSeq" id="WP_020448032.1">
    <property type="nucleotide sequence ID" value="NC_021353.1"/>
</dbReference>
<name>R9T3Q3_METII</name>
<dbReference type="AlphaFoldDB" id="R9T3Q3"/>
<proteinExistence type="predicted"/>
<sequence length="944" mass="103070">MKTEKRLTMALSVLVALMMLAVPLASSSNLFVDGGQTNSNGDAPMLSANESVEIVEVWIINDQTSLNKIGSYLTPEIQNKNYTDLWDDECIADGPWIAVAFKALEAGEATVTVSNPNSTLTDDTYTFTKSNCAADTTYVFTAYLNGTPDANGKLPSGISAAGKDALKISDESKFYTDNYTVTAKVGSDGVEATYTMNYGDLGKSYDVSFNLNDVNESGKKSLDEVIVNGLGTTTGISWYVDENGIYHAIVNSGSIYVEQLVSIISNAVSKTGYTLDSWKDADGNVYSTSAVGTTSVKKDMSFSAVWLLKDGYKEVPVNVVFDDQTTEYVKAYMLIGNNDDKVEIKYAGLNNSIKTIAKLDLNGIVVNNVDDKNSPAIKPIYSDAKLTYGDKTIEDSAIISADSTLTATYTFNDREYSKIVIHSEAFKGGKDVTLFALKNADYTYNQIFKALQFPTTETDGIKAALSLKDDGNLDGDKNATTSDNYYLLTGWNDGAELLDSQRNAPAELTLDSRLNGYNVIFMSKGQYEIVYIPYGELSADKCTLDTSGLNHWVWMDHTDYSDSTFSGIQSFNFNQSQINVIEKLKNDHETPVAVFIACFTPSSSTSYAVFDAGDANFGNEDVDKIIIPGKVNENIPLPATTPAFGDEDNKMLFIDWKHSETKYSSEDKYSSSSVTEYDPITEKYSHKVTFYNGNDAVGVFYYYSGAPTSTDITANLVAFEADGIAYQKSSLTLNNKSDDNPADKVYESIIYTTKAGYDLKQWNDADGNAMIAISSKLVDGETVYSVDKVNIKELKNDLSLYAKFEPKKFNIVYNSGIAAAPNPINQSGFVDESLKLYGASTFNNEGKKLLSWNTRADGEGTKYNLSSDFTLSGEQYEKLDIIEGVPTLTLYAVWENNSGSGSGSGDNTDGDNDNSNTDTYLLAGILVVIIILIIVVAVVLRKKN</sequence>
<dbReference type="EMBL" id="CP005934">
    <property type="protein sequence ID" value="AGN25507.1"/>
    <property type="molecule type" value="Genomic_DNA"/>
</dbReference>